<feature type="compositionally biased region" description="Basic and acidic residues" evidence="6">
    <location>
        <begin position="256"/>
        <end position="294"/>
    </location>
</feature>
<dbReference type="Pfam" id="PF00011">
    <property type="entry name" value="HSP20"/>
    <property type="match status" value="1"/>
</dbReference>
<keyword evidence="3" id="KW-0611">Plant defense</keyword>
<evidence type="ECO:0000259" key="8">
    <source>
        <dbReference type="PROSITE" id="PS01031"/>
    </source>
</evidence>
<dbReference type="eggNOG" id="KOG0710">
    <property type="taxonomic scope" value="Eukaryota"/>
</dbReference>
<keyword evidence="2" id="KW-1003">Cell membrane</keyword>
<feature type="region of interest" description="Disordered" evidence="6">
    <location>
        <begin position="1"/>
        <end position="25"/>
    </location>
</feature>
<feature type="transmembrane region" description="Helical" evidence="7">
    <location>
        <begin position="305"/>
        <end position="323"/>
    </location>
</feature>
<accession>W9RE32</accession>
<dbReference type="InterPro" id="IPR002068">
    <property type="entry name" value="A-crystallin/Hsp20_dom"/>
</dbReference>
<dbReference type="KEGG" id="mnt:21392697"/>
<evidence type="ECO:0000256" key="7">
    <source>
        <dbReference type="SAM" id="Phobius"/>
    </source>
</evidence>
<dbReference type="GO" id="GO:0006952">
    <property type="term" value="P:defense response"/>
    <property type="evidence" value="ECO:0007669"/>
    <property type="project" value="UniProtKB-KW"/>
</dbReference>
<dbReference type="InterPro" id="IPR008978">
    <property type="entry name" value="HSP20-like_chaperone"/>
</dbReference>
<feature type="domain" description="SHSP" evidence="8">
    <location>
        <begin position="19"/>
        <end position="122"/>
    </location>
</feature>
<dbReference type="EMBL" id="KE344637">
    <property type="protein sequence ID" value="EXB73283.1"/>
    <property type="molecule type" value="Genomic_DNA"/>
</dbReference>
<dbReference type="CDD" id="cd06464">
    <property type="entry name" value="ACD_sHsps-like"/>
    <property type="match status" value="1"/>
</dbReference>
<evidence type="ECO:0000256" key="6">
    <source>
        <dbReference type="SAM" id="MobiDB-lite"/>
    </source>
</evidence>
<dbReference type="AlphaFoldDB" id="W9RE32"/>
<gene>
    <name evidence="9" type="ORF">L484_009361</name>
</gene>
<dbReference type="Proteomes" id="UP000030645">
    <property type="component" value="Unassembled WGS sequence"/>
</dbReference>
<evidence type="ECO:0000256" key="3">
    <source>
        <dbReference type="ARBA" id="ARBA00022821"/>
    </source>
</evidence>
<dbReference type="GO" id="GO:0034605">
    <property type="term" value="P:cellular response to heat"/>
    <property type="evidence" value="ECO:0007669"/>
    <property type="project" value="TreeGrafter"/>
</dbReference>
<dbReference type="SUPFAM" id="SSF49764">
    <property type="entry name" value="HSP20-like chaperones"/>
    <property type="match status" value="1"/>
</dbReference>
<evidence type="ECO:0000256" key="5">
    <source>
        <dbReference type="RuleBase" id="RU003616"/>
    </source>
</evidence>
<proteinExistence type="inferred from homology"/>
<feature type="compositionally biased region" description="Pro residues" evidence="6">
    <location>
        <begin position="164"/>
        <end position="183"/>
    </location>
</feature>
<feature type="region of interest" description="Disordered" evidence="6">
    <location>
        <begin position="113"/>
        <end position="295"/>
    </location>
</feature>
<name>W9RE32_9ROSA</name>
<keyword evidence="7" id="KW-0812">Transmembrane</keyword>
<evidence type="ECO:0000256" key="2">
    <source>
        <dbReference type="ARBA" id="ARBA00022475"/>
    </source>
</evidence>
<feature type="compositionally biased region" description="Basic and acidic residues" evidence="6">
    <location>
        <begin position="212"/>
        <end position="239"/>
    </location>
</feature>
<evidence type="ECO:0000313" key="9">
    <source>
        <dbReference type="EMBL" id="EXB73283.1"/>
    </source>
</evidence>
<evidence type="ECO:0000313" key="10">
    <source>
        <dbReference type="Proteomes" id="UP000030645"/>
    </source>
</evidence>
<dbReference type="PROSITE" id="PS01031">
    <property type="entry name" value="SHSP"/>
    <property type="match status" value="1"/>
</dbReference>
<protein>
    <recommendedName>
        <fullName evidence="8">SHSP domain-containing protein</fullName>
    </recommendedName>
</protein>
<dbReference type="PANTHER" id="PTHR43670">
    <property type="entry name" value="HEAT SHOCK PROTEIN 26"/>
    <property type="match status" value="1"/>
</dbReference>
<evidence type="ECO:0000256" key="4">
    <source>
        <dbReference type="PROSITE-ProRule" id="PRU00285"/>
    </source>
</evidence>
<comment type="similarity">
    <text evidence="4 5">Belongs to the small heat shock protein (HSP20) family.</text>
</comment>
<evidence type="ECO:0000256" key="1">
    <source>
        <dbReference type="ARBA" id="ARBA00004162"/>
    </source>
</evidence>
<comment type="subcellular location">
    <subcellularLocation>
        <location evidence="1">Cell membrane</location>
        <topology evidence="1">Single-pass membrane protein</topology>
    </subcellularLocation>
</comment>
<keyword evidence="10" id="KW-1185">Reference proteome</keyword>
<sequence length="341" mass="36851">MADHQANPGSTTSATNANRENEVFDPPYEWTKEGGVDNLLVFLPGFQKDRLKIQITSTAKLRVSGDRPIGHNKWRQFVKEFPLADDSDTNKIAAKFEGGILYIKVPKAIPISATTPKETAKPKPTTPKPTTPKPTSEPAELVEPTKTPKKTPTPPPITADQRQPPQPRDQPQPPQPRDQPQPPQQQKEVVPPKPVAAPPVDKQQEKAVPANAEKKDHVKEVAPNDKKASDQKTFEKAEKVTPPPPSAAAGGGATTKPEKKPVPDGSDPKKAAEKKARDVVDRSAPKPADSEAAGRKKRIVKNPAILVNVAVAALIIVVLALYAKNAFRFFEQSSSSASADL</sequence>
<organism evidence="9 10">
    <name type="scientific">Morus notabilis</name>
    <dbReference type="NCBI Taxonomy" id="981085"/>
    <lineage>
        <taxon>Eukaryota</taxon>
        <taxon>Viridiplantae</taxon>
        <taxon>Streptophyta</taxon>
        <taxon>Embryophyta</taxon>
        <taxon>Tracheophyta</taxon>
        <taxon>Spermatophyta</taxon>
        <taxon>Magnoliopsida</taxon>
        <taxon>eudicotyledons</taxon>
        <taxon>Gunneridae</taxon>
        <taxon>Pentapetalae</taxon>
        <taxon>rosids</taxon>
        <taxon>fabids</taxon>
        <taxon>Rosales</taxon>
        <taxon>Moraceae</taxon>
        <taxon>Moreae</taxon>
        <taxon>Morus</taxon>
    </lineage>
</organism>
<feature type="compositionally biased region" description="Polar residues" evidence="6">
    <location>
        <begin position="7"/>
        <end position="18"/>
    </location>
</feature>
<dbReference type="PANTHER" id="PTHR43670:SF73">
    <property type="entry name" value="INACTIVE PROTEIN RESTRICTED TEV MOVEMENT 2-LIKE"/>
    <property type="match status" value="1"/>
</dbReference>
<reference evidence="10" key="1">
    <citation type="submission" date="2013-01" db="EMBL/GenBank/DDBJ databases">
        <title>Draft Genome Sequence of a Mulberry Tree, Morus notabilis C.K. Schneid.</title>
        <authorList>
            <person name="He N."/>
            <person name="Zhao S."/>
        </authorList>
    </citation>
    <scope>NUCLEOTIDE SEQUENCE</scope>
</reference>
<dbReference type="GO" id="GO:0005886">
    <property type="term" value="C:plasma membrane"/>
    <property type="evidence" value="ECO:0007669"/>
    <property type="project" value="UniProtKB-SubCell"/>
</dbReference>
<keyword evidence="7" id="KW-0472">Membrane</keyword>
<keyword evidence="7" id="KW-1133">Transmembrane helix</keyword>
<dbReference type="OrthoDB" id="1431247at2759"/>
<dbReference type="Gene3D" id="2.60.40.790">
    <property type="match status" value="1"/>
</dbReference>